<evidence type="ECO:0000256" key="3">
    <source>
        <dbReference type="PIRNR" id="PIRNR029218"/>
    </source>
</evidence>
<name>A0A3S4Z7Z0_MANHA</name>
<dbReference type="Gene3D" id="3.30.2310.20">
    <property type="entry name" value="RelE-like"/>
    <property type="match status" value="1"/>
</dbReference>
<evidence type="ECO:0000313" key="5">
    <source>
        <dbReference type="Proteomes" id="UP000271188"/>
    </source>
</evidence>
<gene>
    <name evidence="4" type="primary">parE4</name>
    <name evidence="4" type="ORF">NCTC10643_01428</name>
</gene>
<evidence type="ECO:0000256" key="2">
    <source>
        <dbReference type="ARBA" id="ARBA00022649"/>
    </source>
</evidence>
<organism evidence="4 5">
    <name type="scientific">Mannheimia haemolytica</name>
    <name type="common">Pasteurella haemolytica</name>
    <dbReference type="NCBI Taxonomy" id="75985"/>
    <lineage>
        <taxon>Bacteria</taxon>
        <taxon>Pseudomonadati</taxon>
        <taxon>Pseudomonadota</taxon>
        <taxon>Gammaproteobacteria</taxon>
        <taxon>Pasteurellales</taxon>
        <taxon>Pasteurellaceae</taxon>
        <taxon>Mannheimia</taxon>
    </lineage>
</organism>
<accession>A0A3S4Z7Z0</accession>
<comment type="similarity">
    <text evidence="1 3">Belongs to the RelE toxin family.</text>
</comment>
<dbReference type="InterPro" id="IPR028344">
    <property type="entry name" value="ParE1/4"/>
</dbReference>
<proteinExistence type="inferred from homology"/>
<dbReference type="PANTHER" id="PTHR33755:SF3">
    <property type="entry name" value="TOXIN"/>
    <property type="match status" value="1"/>
</dbReference>
<dbReference type="PANTHER" id="PTHR33755">
    <property type="entry name" value="TOXIN PARE1-RELATED"/>
    <property type="match status" value="1"/>
</dbReference>
<dbReference type="PIRSF" id="PIRSF029218">
    <property type="entry name" value="ParE"/>
    <property type="match status" value="1"/>
</dbReference>
<protein>
    <recommendedName>
        <fullName evidence="3">Toxin</fullName>
    </recommendedName>
</protein>
<dbReference type="EMBL" id="LR134495">
    <property type="protein sequence ID" value="VEI77499.1"/>
    <property type="molecule type" value="Genomic_DNA"/>
</dbReference>
<dbReference type="Proteomes" id="UP000271188">
    <property type="component" value="Chromosome"/>
</dbReference>
<dbReference type="InterPro" id="IPR007712">
    <property type="entry name" value="RelE/ParE_toxin"/>
</dbReference>
<dbReference type="RefSeq" id="WP_126302086.1">
    <property type="nucleotide sequence ID" value="NZ_LR134495.1"/>
</dbReference>
<sequence length="95" mass="11366">MYKLSVRAERDLALLYEYSAAQFGDAQAEAYLLDLEKTFCLLDEFPYMGRNVEHIRSSLRCHYHRSHSIYYKPIPKGIFIVRVLDQRMDQYKQLQ</sequence>
<dbReference type="InterPro" id="IPR051803">
    <property type="entry name" value="TA_system_RelE-like_toxin"/>
</dbReference>
<evidence type="ECO:0000313" key="4">
    <source>
        <dbReference type="EMBL" id="VEI77499.1"/>
    </source>
</evidence>
<keyword evidence="2" id="KW-1277">Toxin-antitoxin system</keyword>
<dbReference type="InterPro" id="IPR035093">
    <property type="entry name" value="RelE/ParE_toxin_dom_sf"/>
</dbReference>
<evidence type="ECO:0000256" key="1">
    <source>
        <dbReference type="ARBA" id="ARBA00006226"/>
    </source>
</evidence>
<reference evidence="4" key="1">
    <citation type="submission" date="2018-12" db="EMBL/GenBank/DDBJ databases">
        <authorList>
            <consortium name="Pathogen Informatics"/>
        </authorList>
    </citation>
    <scope>NUCLEOTIDE SEQUENCE [LARGE SCALE GENOMIC DNA]</scope>
    <source>
        <strain evidence="4">NCTC10643</strain>
    </source>
</reference>
<dbReference type="Pfam" id="PF05016">
    <property type="entry name" value="ParE_toxin"/>
    <property type="match status" value="1"/>
</dbReference>
<dbReference type="AlphaFoldDB" id="A0A3S4Z7Z0"/>